<keyword evidence="2 6" id="KW-0812">Transmembrane</keyword>
<proteinExistence type="predicted"/>
<feature type="transmembrane region" description="Helical" evidence="6">
    <location>
        <begin position="412"/>
        <end position="434"/>
    </location>
</feature>
<dbReference type="Proteomes" id="UP000311382">
    <property type="component" value="Unassembled WGS sequence"/>
</dbReference>
<evidence type="ECO:0000313" key="8">
    <source>
        <dbReference type="Proteomes" id="UP000311382"/>
    </source>
</evidence>
<gene>
    <name evidence="7" type="ORF">DMC30DRAFT_347442</name>
</gene>
<evidence type="ECO:0000256" key="5">
    <source>
        <dbReference type="SAM" id="MobiDB-lite"/>
    </source>
</evidence>
<dbReference type="GO" id="GO:0034755">
    <property type="term" value="P:iron ion transmembrane transport"/>
    <property type="evidence" value="ECO:0007669"/>
    <property type="project" value="TreeGrafter"/>
</dbReference>
<dbReference type="EMBL" id="SOZI01000012">
    <property type="protein sequence ID" value="TNY23362.1"/>
    <property type="molecule type" value="Genomic_DNA"/>
</dbReference>
<dbReference type="NCBIfam" id="TIGR01197">
    <property type="entry name" value="nramp"/>
    <property type="match status" value="1"/>
</dbReference>
<dbReference type="GO" id="GO:0030026">
    <property type="term" value="P:intracellular manganese ion homeostasis"/>
    <property type="evidence" value="ECO:0007669"/>
    <property type="project" value="TreeGrafter"/>
</dbReference>
<feature type="transmembrane region" description="Helical" evidence="6">
    <location>
        <begin position="361"/>
        <end position="382"/>
    </location>
</feature>
<dbReference type="OrthoDB" id="409173at2759"/>
<evidence type="ECO:0000256" key="2">
    <source>
        <dbReference type="ARBA" id="ARBA00022692"/>
    </source>
</evidence>
<reference evidence="7 8" key="1">
    <citation type="submission" date="2019-03" db="EMBL/GenBank/DDBJ databases">
        <title>Rhodosporidium diobovatum UCD-FST 08-225 genome sequencing, assembly, and annotation.</title>
        <authorList>
            <person name="Fakankun I.U."/>
            <person name="Fristensky B."/>
            <person name="Levin D.B."/>
        </authorList>
    </citation>
    <scope>NUCLEOTIDE SEQUENCE [LARGE SCALE GENOMIC DNA]</scope>
    <source>
        <strain evidence="7 8">UCD-FST 08-225</strain>
    </source>
</reference>
<feature type="transmembrane region" description="Helical" evidence="6">
    <location>
        <begin position="559"/>
        <end position="587"/>
    </location>
</feature>
<dbReference type="InterPro" id="IPR001046">
    <property type="entry name" value="NRAMP_fam"/>
</dbReference>
<feature type="compositionally biased region" description="Basic and acidic residues" evidence="5">
    <location>
        <begin position="21"/>
        <end position="38"/>
    </location>
</feature>
<dbReference type="PANTHER" id="PTHR11706:SF101">
    <property type="entry name" value="MANGANESE TRANSPORTER SMF1"/>
    <property type="match status" value="1"/>
</dbReference>
<feature type="transmembrane region" description="Helical" evidence="6">
    <location>
        <begin position="172"/>
        <end position="192"/>
    </location>
</feature>
<name>A0A5C5G4Q5_9BASI</name>
<accession>A0A5C5G4Q5</accession>
<feature type="transmembrane region" description="Helical" evidence="6">
    <location>
        <begin position="479"/>
        <end position="502"/>
    </location>
</feature>
<feature type="transmembrane region" description="Helical" evidence="6">
    <location>
        <begin position="246"/>
        <end position="271"/>
    </location>
</feature>
<evidence type="ECO:0000256" key="6">
    <source>
        <dbReference type="SAM" id="Phobius"/>
    </source>
</evidence>
<keyword evidence="4 6" id="KW-0472">Membrane</keyword>
<dbReference type="GO" id="GO:0015086">
    <property type="term" value="F:cadmium ion transmembrane transporter activity"/>
    <property type="evidence" value="ECO:0007669"/>
    <property type="project" value="TreeGrafter"/>
</dbReference>
<comment type="caution">
    <text evidence="7">The sequence shown here is derived from an EMBL/GenBank/DDBJ whole genome shotgun (WGS) entry which is preliminary data.</text>
</comment>
<sequence length="594" mass="63940">MPLDALEPPPIPPHAAPHGDPGAHKKDVEAGGAKDEAAPSRSKRAIKALKRHGAFVGPGVIASVAYLDPGNWSTDLAAGSQFGYSHLFVILFAGLMALLFQILSTRLGCVSDYDLATHCRFALHDRDSRYKLVYRWGLLYPLYVMAEIGIIFTDLAELLGSAIAINLLIPAIPLYGAVLLTSADVFLILLLFNQYPTRTVTRSMRVFELLIGVLVLCVLGAFVALLVKVSPVWKDVFLGYVPRSGIIADGGIYIAVGIIGATVMPHAFYIGSKMATMRRLKPEDYGESSAAYEGGDVASDDDYDDDDAWQKKHDAQRRSSSTGSPEEFIDRRSRAQRYTDPTLACVEAHLTHASLDIAGSLLGFAVVVNSAILILGAAVFYYGDGRSSNPDGGGVSDLFDAYDLVKQYLGQAFAYLFAVALLAAGQSASLTVTLSGQIVSEGFINWRTKPWKRRLITRCIGIVPSLAVALSVGRQGIDTLLVASQVALSIVLTFVLMPLIIFCAQHSIMSIPIDPLAPPAPAPPPPPSEAAPLPLRARALEFARALNPLRRRRAPAGTVSYASPVWLVWLCGMLWLLIGIANVYALYDVGQHGA</sequence>
<feature type="compositionally biased region" description="Basic and acidic residues" evidence="5">
    <location>
        <begin position="308"/>
        <end position="317"/>
    </location>
</feature>
<organism evidence="7 8">
    <name type="scientific">Rhodotorula diobovata</name>
    <dbReference type="NCBI Taxonomy" id="5288"/>
    <lineage>
        <taxon>Eukaryota</taxon>
        <taxon>Fungi</taxon>
        <taxon>Dikarya</taxon>
        <taxon>Basidiomycota</taxon>
        <taxon>Pucciniomycotina</taxon>
        <taxon>Microbotryomycetes</taxon>
        <taxon>Sporidiobolales</taxon>
        <taxon>Sporidiobolaceae</taxon>
        <taxon>Rhodotorula</taxon>
    </lineage>
</organism>
<feature type="transmembrane region" description="Helical" evidence="6">
    <location>
        <begin position="87"/>
        <end position="111"/>
    </location>
</feature>
<feature type="transmembrane region" description="Helical" evidence="6">
    <location>
        <begin position="204"/>
        <end position="226"/>
    </location>
</feature>
<feature type="region of interest" description="Disordered" evidence="5">
    <location>
        <begin position="1"/>
        <end position="41"/>
    </location>
</feature>
<evidence type="ECO:0000256" key="1">
    <source>
        <dbReference type="ARBA" id="ARBA00004141"/>
    </source>
</evidence>
<comment type="subcellular location">
    <subcellularLocation>
        <location evidence="1">Membrane</location>
        <topology evidence="1">Multi-pass membrane protein</topology>
    </subcellularLocation>
</comment>
<feature type="transmembrane region" description="Helical" evidence="6">
    <location>
        <begin position="455"/>
        <end position="473"/>
    </location>
</feature>
<feature type="transmembrane region" description="Helical" evidence="6">
    <location>
        <begin position="132"/>
        <end position="152"/>
    </location>
</feature>
<dbReference type="AlphaFoldDB" id="A0A5C5G4Q5"/>
<evidence type="ECO:0000256" key="4">
    <source>
        <dbReference type="ARBA" id="ARBA00023136"/>
    </source>
</evidence>
<dbReference type="NCBIfam" id="NF037982">
    <property type="entry name" value="Nramp_1"/>
    <property type="match status" value="1"/>
</dbReference>
<protein>
    <submittedName>
        <fullName evidence="7">Natural resistance-associated macrophage protein-domain-containing protein</fullName>
    </submittedName>
</protein>
<dbReference type="GO" id="GO:0005886">
    <property type="term" value="C:plasma membrane"/>
    <property type="evidence" value="ECO:0007669"/>
    <property type="project" value="TreeGrafter"/>
</dbReference>
<dbReference type="PANTHER" id="PTHR11706">
    <property type="entry name" value="SOLUTE CARRIER PROTEIN FAMILY 11 MEMBER"/>
    <property type="match status" value="1"/>
</dbReference>
<dbReference type="PRINTS" id="PR00447">
    <property type="entry name" value="NATRESASSCMP"/>
</dbReference>
<evidence type="ECO:0000313" key="7">
    <source>
        <dbReference type="EMBL" id="TNY23362.1"/>
    </source>
</evidence>
<keyword evidence="8" id="KW-1185">Reference proteome</keyword>
<feature type="region of interest" description="Disordered" evidence="5">
    <location>
        <begin position="287"/>
        <end position="332"/>
    </location>
</feature>
<dbReference type="GO" id="GO:0005384">
    <property type="term" value="F:manganese ion transmembrane transporter activity"/>
    <property type="evidence" value="ECO:0007669"/>
    <property type="project" value="TreeGrafter"/>
</dbReference>
<keyword evidence="3 6" id="KW-1133">Transmembrane helix</keyword>
<dbReference type="Pfam" id="PF01566">
    <property type="entry name" value="Nramp"/>
    <property type="match status" value="2"/>
</dbReference>
<feature type="compositionally biased region" description="Acidic residues" evidence="5">
    <location>
        <begin position="298"/>
        <end position="307"/>
    </location>
</feature>
<evidence type="ECO:0000256" key="3">
    <source>
        <dbReference type="ARBA" id="ARBA00022989"/>
    </source>
</evidence>
<dbReference type="STRING" id="5288.A0A5C5G4Q5"/>